<dbReference type="InterPro" id="IPR002052">
    <property type="entry name" value="DNA_methylase_N6_adenine_CS"/>
</dbReference>
<evidence type="ECO:0000313" key="9">
    <source>
        <dbReference type="EMBL" id="SET28275.1"/>
    </source>
</evidence>
<dbReference type="GO" id="GO:0006298">
    <property type="term" value="P:mismatch repair"/>
    <property type="evidence" value="ECO:0007669"/>
    <property type="project" value="TreeGrafter"/>
</dbReference>
<dbReference type="GO" id="GO:0032259">
    <property type="term" value="P:methylation"/>
    <property type="evidence" value="ECO:0007669"/>
    <property type="project" value="UniProtKB-KW"/>
</dbReference>
<dbReference type="Gene3D" id="1.10.1020.10">
    <property type="entry name" value="Adenine-specific Methyltransferase, Domain 2"/>
    <property type="match status" value="1"/>
</dbReference>
<evidence type="ECO:0000313" key="10">
    <source>
        <dbReference type="Proteomes" id="UP000199800"/>
    </source>
</evidence>
<dbReference type="PRINTS" id="PR00505">
    <property type="entry name" value="D12N6MTFRASE"/>
</dbReference>
<reference evidence="9 10" key="1">
    <citation type="submission" date="2016-10" db="EMBL/GenBank/DDBJ databases">
        <authorList>
            <person name="de Groot N.N."/>
        </authorList>
    </citation>
    <scope>NUCLEOTIDE SEQUENCE [LARGE SCALE GENOMIC DNA]</scope>
    <source>
        <strain evidence="9 10">DSM 1801</strain>
    </source>
</reference>
<dbReference type="PROSITE" id="PS00092">
    <property type="entry name" value="N6_MTASE"/>
    <property type="match status" value="1"/>
</dbReference>
<dbReference type="EC" id="2.1.1.72" evidence="2 8"/>
<dbReference type="PANTHER" id="PTHR30481">
    <property type="entry name" value="DNA ADENINE METHYLASE"/>
    <property type="match status" value="1"/>
</dbReference>
<dbReference type="NCBIfam" id="TIGR00571">
    <property type="entry name" value="dam"/>
    <property type="match status" value="1"/>
</dbReference>
<dbReference type="SUPFAM" id="SSF53335">
    <property type="entry name" value="S-adenosyl-L-methionine-dependent methyltransferases"/>
    <property type="match status" value="1"/>
</dbReference>
<proteinExistence type="inferred from homology"/>
<dbReference type="GO" id="GO:0009307">
    <property type="term" value="P:DNA restriction-modification system"/>
    <property type="evidence" value="ECO:0007669"/>
    <property type="project" value="InterPro"/>
</dbReference>
<dbReference type="EMBL" id="FOHN01000013">
    <property type="protein sequence ID" value="SET28275.1"/>
    <property type="molecule type" value="Genomic_DNA"/>
</dbReference>
<dbReference type="InterPro" id="IPR029063">
    <property type="entry name" value="SAM-dependent_MTases_sf"/>
</dbReference>
<protein>
    <recommendedName>
        <fullName evidence="2 8">Site-specific DNA-methyltransferase (adenine-specific)</fullName>
        <ecNumber evidence="2 8">2.1.1.72</ecNumber>
    </recommendedName>
</protein>
<dbReference type="GO" id="GO:0009007">
    <property type="term" value="F:site-specific DNA-methyltransferase (adenine-specific) activity"/>
    <property type="evidence" value="ECO:0007669"/>
    <property type="project" value="UniProtKB-UniRule"/>
</dbReference>
<dbReference type="AlphaFoldDB" id="A0A1I0D8L9"/>
<dbReference type="InterPro" id="IPR012327">
    <property type="entry name" value="MeTrfase_D12"/>
</dbReference>
<dbReference type="Pfam" id="PF02086">
    <property type="entry name" value="MethyltransfD12"/>
    <property type="match status" value="1"/>
</dbReference>
<evidence type="ECO:0000256" key="5">
    <source>
        <dbReference type="ARBA" id="ARBA00022691"/>
    </source>
</evidence>
<keyword evidence="5 8" id="KW-0949">S-adenosyl-L-methionine</keyword>
<dbReference type="STRING" id="29364.SAMN04487772_11344"/>
<evidence type="ECO:0000256" key="3">
    <source>
        <dbReference type="ARBA" id="ARBA00022603"/>
    </source>
</evidence>
<evidence type="ECO:0000256" key="2">
    <source>
        <dbReference type="ARBA" id="ARBA00011900"/>
    </source>
</evidence>
<keyword evidence="3 8" id="KW-0489">Methyltransferase</keyword>
<comment type="catalytic activity">
    <reaction evidence="6 8">
        <text>a 2'-deoxyadenosine in DNA + S-adenosyl-L-methionine = an N(6)-methyl-2'-deoxyadenosine in DNA + S-adenosyl-L-homocysteine + H(+)</text>
        <dbReference type="Rhea" id="RHEA:15197"/>
        <dbReference type="Rhea" id="RHEA-COMP:12418"/>
        <dbReference type="Rhea" id="RHEA-COMP:12419"/>
        <dbReference type="ChEBI" id="CHEBI:15378"/>
        <dbReference type="ChEBI" id="CHEBI:57856"/>
        <dbReference type="ChEBI" id="CHEBI:59789"/>
        <dbReference type="ChEBI" id="CHEBI:90615"/>
        <dbReference type="ChEBI" id="CHEBI:90616"/>
        <dbReference type="EC" id="2.1.1.72"/>
    </reaction>
</comment>
<evidence type="ECO:0000256" key="6">
    <source>
        <dbReference type="ARBA" id="ARBA00047942"/>
    </source>
</evidence>
<evidence type="ECO:0000256" key="7">
    <source>
        <dbReference type="PIRSR" id="PIRSR000398-1"/>
    </source>
</evidence>
<feature type="binding site" evidence="7">
    <location>
        <position position="13"/>
    </location>
    <ligand>
        <name>S-adenosyl-L-methionine</name>
        <dbReference type="ChEBI" id="CHEBI:59789"/>
    </ligand>
</feature>
<comment type="similarity">
    <text evidence="1 8">Belongs to the N(4)/N(6)-methyltransferase family.</text>
</comment>
<dbReference type="PIRSF" id="PIRSF000398">
    <property type="entry name" value="M_m6A_EcoRV"/>
    <property type="match status" value="1"/>
</dbReference>
<dbReference type="Gene3D" id="3.40.50.150">
    <property type="entry name" value="Vaccinia Virus protein VP39"/>
    <property type="match status" value="1"/>
</dbReference>
<sequence>MNKDPFVSPALKWVGGKRQLLKDIKPLIPEELTMYYEPFFGGGAVLFETQPEKAVINDANEELMNVYRTIRDDCDQLIELLKKHNENNTAKYYYEVRGFDRDQALYEAMTATERAARIVFLNKTCYNGLFRVNQSGQFNAPYGKYKNPNIVNEETLRAISRYLQKAKIEIKSGDYKDAIKGARKGAFVYLDPPYHPISYSSSFTGYTNNGFGIKEQQELKAQCDKLNKRGVRFLLSNSYCDFITQLYQEYHIKQVSAKRAINSKADKRGEVGEVLIANYEIQ</sequence>
<gene>
    <name evidence="9" type="ORF">SAMN04487772_11344</name>
</gene>
<evidence type="ECO:0000256" key="8">
    <source>
        <dbReference type="RuleBase" id="RU361257"/>
    </source>
</evidence>
<keyword evidence="10" id="KW-1185">Reference proteome</keyword>
<feature type="binding site" evidence="7">
    <location>
        <position position="191"/>
    </location>
    <ligand>
        <name>S-adenosyl-L-methionine</name>
        <dbReference type="ChEBI" id="CHEBI:59789"/>
    </ligand>
</feature>
<feature type="binding site" evidence="7">
    <location>
        <position position="17"/>
    </location>
    <ligand>
        <name>S-adenosyl-L-methionine</name>
        <dbReference type="ChEBI" id="CHEBI:59789"/>
    </ligand>
</feature>
<accession>A0A1I0D8L9</accession>
<keyword evidence="4 8" id="KW-0808">Transferase</keyword>
<feature type="binding site" evidence="7">
    <location>
        <position position="58"/>
    </location>
    <ligand>
        <name>S-adenosyl-L-methionine</name>
        <dbReference type="ChEBI" id="CHEBI:59789"/>
    </ligand>
</feature>
<dbReference type="GO" id="GO:1904047">
    <property type="term" value="F:S-adenosyl-L-methionine binding"/>
    <property type="evidence" value="ECO:0007669"/>
    <property type="project" value="TreeGrafter"/>
</dbReference>
<organism evidence="9 10">
    <name type="scientific">[Clostridium] polysaccharolyticum</name>
    <dbReference type="NCBI Taxonomy" id="29364"/>
    <lineage>
        <taxon>Bacteria</taxon>
        <taxon>Bacillati</taxon>
        <taxon>Bacillota</taxon>
        <taxon>Clostridia</taxon>
        <taxon>Lachnospirales</taxon>
        <taxon>Lachnospiraceae</taxon>
    </lineage>
</organism>
<dbReference type="RefSeq" id="WP_092478027.1">
    <property type="nucleotide sequence ID" value="NZ_FOHN01000013.1"/>
</dbReference>
<dbReference type="InterPro" id="IPR023095">
    <property type="entry name" value="Ade_MeTrfase_dom_2"/>
</dbReference>
<dbReference type="GO" id="GO:0043565">
    <property type="term" value="F:sequence-specific DNA binding"/>
    <property type="evidence" value="ECO:0007669"/>
    <property type="project" value="TreeGrafter"/>
</dbReference>
<dbReference type="PANTHER" id="PTHR30481:SF3">
    <property type="entry name" value="DNA ADENINE METHYLASE"/>
    <property type="match status" value="1"/>
</dbReference>
<evidence type="ECO:0000256" key="1">
    <source>
        <dbReference type="ARBA" id="ARBA00006594"/>
    </source>
</evidence>
<dbReference type="Proteomes" id="UP000199800">
    <property type="component" value="Unassembled WGS sequence"/>
</dbReference>
<dbReference type="InterPro" id="IPR012263">
    <property type="entry name" value="M_m6A_EcoRV"/>
</dbReference>
<evidence type="ECO:0000256" key="4">
    <source>
        <dbReference type="ARBA" id="ARBA00022679"/>
    </source>
</evidence>
<dbReference type="OrthoDB" id="9805629at2"/>
<name>A0A1I0D8L9_9FIRM</name>